<evidence type="ECO:0000313" key="3">
    <source>
        <dbReference type="Proteomes" id="UP000285456"/>
    </source>
</evidence>
<dbReference type="RefSeq" id="WP_095311680.1">
    <property type="nucleotide sequence ID" value="NZ_QWEH01000010.1"/>
</dbReference>
<sequence>MPMELIVRFVLTIIIFIIIIVILSKFRAEKSQPETDDSLEIMKKRLESGEITQEDLKEAKRRRGK</sequence>
<gene>
    <name evidence="2" type="ORF">D1B32_14930</name>
</gene>
<dbReference type="EMBL" id="QWEH01000010">
    <property type="protein sequence ID" value="RHW31061.1"/>
    <property type="molecule type" value="Genomic_DNA"/>
</dbReference>
<name>A0A417YEJ5_9BACI</name>
<dbReference type="AlphaFoldDB" id="A0A417YEJ5"/>
<accession>A0A417YEJ5</accession>
<keyword evidence="1" id="KW-0472">Membrane</keyword>
<dbReference type="Proteomes" id="UP000285456">
    <property type="component" value="Unassembled WGS sequence"/>
</dbReference>
<evidence type="ECO:0000256" key="1">
    <source>
        <dbReference type="SAM" id="Phobius"/>
    </source>
</evidence>
<protein>
    <submittedName>
        <fullName evidence="2">SHOCT domain-containing protein</fullName>
    </submittedName>
</protein>
<keyword evidence="1" id="KW-0812">Transmembrane</keyword>
<organism evidence="2 3">
    <name type="scientific">Oceanobacillus profundus</name>
    <dbReference type="NCBI Taxonomy" id="372463"/>
    <lineage>
        <taxon>Bacteria</taxon>
        <taxon>Bacillati</taxon>
        <taxon>Bacillota</taxon>
        <taxon>Bacilli</taxon>
        <taxon>Bacillales</taxon>
        <taxon>Bacillaceae</taxon>
        <taxon>Oceanobacillus</taxon>
    </lineage>
</organism>
<proteinExistence type="predicted"/>
<keyword evidence="3" id="KW-1185">Reference proteome</keyword>
<evidence type="ECO:0000313" key="2">
    <source>
        <dbReference type="EMBL" id="RHW31061.1"/>
    </source>
</evidence>
<keyword evidence="1" id="KW-1133">Transmembrane helix</keyword>
<reference evidence="2 3" key="1">
    <citation type="journal article" date="2007" name="Int. J. Syst. Evol. Microbiol.">
        <title>Oceanobacillus profundus sp. nov., isolated from a deep-sea sediment core.</title>
        <authorList>
            <person name="Kim Y.G."/>
            <person name="Choi D.H."/>
            <person name="Hyun S."/>
            <person name="Cho B.C."/>
        </authorList>
    </citation>
    <scope>NUCLEOTIDE SEQUENCE [LARGE SCALE GENOMIC DNA]</scope>
    <source>
        <strain evidence="2 3">DSM 18246</strain>
    </source>
</reference>
<comment type="caution">
    <text evidence="2">The sequence shown here is derived from an EMBL/GenBank/DDBJ whole genome shotgun (WGS) entry which is preliminary data.</text>
</comment>
<feature type="transmembrane region" description="Helical" evidence="1">
    <location>
        <begin position="6"/>
        <end position="23"/>
    </location>
</feature>